<feature type="compositionally biased region" description="Polar residues" evidence="2">
    <location>
        <begin position="123"/>
        <end position="146"/>
    </location>
</feature>
<organism evidence="5 6">
    <name type="scientific">Aliidiomarina sanyensis</name>
    <dbReference type="NCBI Taxonomy" id="1249555"/>
    <lineage>
        <taxon>Bacteria</taxon>
        <taxon>Pseudomonadati</taxon>
        <taxon>Pseudomonadota</taxon>
        <taxon>Gammaproteobacteria</taxon>
        <taxon>Alteromonadales</taxon>
        <taxon>Idiomarinaceae</taxon>
        <taxon>Aliidiomarina</taxon>
    </lineage>
</organism>
<feature type="domain" description="Phage tail tape measure protein" evidence="4">
    <location>
        <begin position="239"/>
        <end position="438"/>
    </location>
</feature>
<dbReference type="PANTHER" id="PTHR37813:SF1">
    <property type="entry name" value="FELS-2 PROPHAGE PROTEIN"/>
    <property type="match status" value="1"/>
</dbReference>
<evidence type="ECO:0000256" key="1">
    <source>
        <dbReference type="ARBA" id="ARBA00022612"/>
    </source>
</evidence>
<keyword evidence="3" id="KW-0812">Transmembrane</keyword>
<keyword evidence="6" id="KW-1185">Reference proteome</keyword>
<keyword evidence="3" id="KW-1133">Transmembrane helix</keyword>
<name>A0A432WB56_9GAMM</name>
<keyword evidence="1" id="KW-1188">Viral release from host cell</keyword>
<comment type="caution">
    <text evidence="5">The sequence shown here is derived from an EMBL/GenBank/DDBJ whole genome shotgun (WGS) entry which is preliminary data.</text>
</comment>
<dbReference type="InterPro" id="IPR010090">
    <property type="entry name" value="Phage_tape_meas"/>
</dbReference>
<evidence type="ECO:0000313" key="6">
    <source>
        <dbReference type="Proteomes" id="UP000288405"/>
    </source>
</evidence>
<dbReference type="AlphaFoldDB" id="A0A432WB56"/>
<dbReference type="Proteomes" id="UP000288405">
    <property type="component" value="Unassembled WGS sequence"/>
</dbReference>
<feature type="transmembrane region" description="Helical" evidence="3">
    <location>
        <begin position="604"/>
        <end position="622"/>
    </location>
</feature>
<dbReference type="NCBIfam" id="TIGR01760">
    <property type="entry name" value="tape_meas_TP901"/>
    <property type="match status" value="1"/>
</dbReference>
<dbReference type="PANTHER" id="PTHR37813">
    <property type="entry name" value="FELS-2 PROPHAGE PROTEIN"/>
    <property type="match status" value="1"/>
</dbReference>
<evidence type="ECO:0000313" key="5">
    <source>
        <dbReference type="EMBL" id="RUO28205.1"/>
    </source>
</evidence>
<evidence type="ECO:0000256" key="3">
    <source>
        <dbReference type="SAM" id="Phobius"/>
    </source>
</evidence>
<feature type="transmembrane region" description="Helical" evidence="3">
    <location>
        <begin position="578"/>
        <end position="598"/>
    </location>
</feature>
<sequence length="1138" mass="122411">MSGQLRLQVLLSAVDKITKPLRSTGEAASRASQNIRATQGRIRELNDQAKRVDGFRQTQNSLQTTNRELNSAQQRAQQLSREFRNAQNPTKAMAREMKSAQADVRRLRDQKDSLTRTAREQRNALQQSGVNTRNLAQESRNLRQQTDQATQALSRQKRELQQVNEQTRRLSQARQAYDQTMQFRGQLAGVGARSAAGGSAALYAGSRAMAPGADFDATMSRVQALTRLEKDSAELAAIRAQARELGATTSFSATEVGEGQGFLAMAGFDPKAIQDAMPAMLALSRAGDLALGQTADISSNILSAFGMAPAEMNRLADVLTATATRANVDLNMLGETMKYMAPNARELGISVEESAAMAGLLGNIGIQGSQAGTTLREIFNRLVSQTGPAAAAMDSLGLSTKDAEGNMRAMPAILQDVMDATKEMGNAERAEVLAQIFGSRAGAGISELVKQQGEGAIEEFVRILENSAGEAMRVSNVMADNAKGDMQSLSSAWQDVGIQLFETNDTGIRELIQNITEVVRSVGSWMKENPELVRTITMVAGATAALAAVGGTLALTIAGLLGPFAMMRYATTVLGIKLLPMLGAVFKGLTAITLKFGAALMATPIGWVIAGIAGIVAAVILVRKYWEPLTAFFKGVGRGIVDGLSPVFDAIRAMASSFKGVFAPIMPALSPVIDVFKGLGSVIKSVAGWFSGLLTPVESGSDSLQKAGSAGEAFGRVLAAIIKPAIYLVTAPFRMLGGLVKGAMSIMDRFGVTLSDLFKWSPLGLMVRAFGGAVDWLKGVDWRGAASRSWDVMKTIYRWSPLGLMTRGFSAASEWLGQIDWAGRASQAWDLMKTVFKWSPLGLVVQGFTAVLDWIREVDWHAAAVETWELMKTIFKWSPLGLIMQGWQSTFQFFGSLPERFNGFGAEILNGLMGGITGKLAEVRDRVTGAAESVAGWFKEKLGINSPSKVFQQYGDDTMNGLAIGLGDNAAPIKEMDRSIDKLKAAAAGTIMLGAVAMPAAAEQQQINQVVEPARMVQMPNGTMIITQELQAASLPEIEDATRTIRERVESAGMPDNSDVIRRINTDEQAFVRQRAQVSKPSPQLTQQFSTEIAPGAIVIQAAPGQSPQDIAREVARQIEERDRRAAARERSRLADLE</sequence>
<proteinExistence type="predicted"/>
<dbReference type="Pfam" id="PF10145">
    <property type="entry name" value="PhageMin_Tail"/>
    <property type="match status" value="1"/>
</dbReference>
<dbReference type="EMBL" id="PIPM01000016">
    <property type="protein sequence ID" value="RUO28205.1"/>
    <property type="molecule type" value="Genomic_DNA"/>
</dbReference>
<gene>
    <name evidence="5" type="ORF">CWE11_10880</name>
</gene>
<dbReference type="OrthoDB" id="6402908at2"/>
<protein>
    <submittedName>
        <fullName evidence="5">Phage tail tape measure protein</fullName>
    </submittedName>
</protein>
<reference evidence="5 6" key="1">
    <citation type="journal article" date="2011" name="Front. Microbiol.">
        <title>Genomic signatures of strain selection and enhancement in Bacillus atrophaeus var. globigii, a historical biowarfare simulant.</title>
        <authorList>
            <person name="Gibbons H.S."/>
            <person name="Broomall S.M."/>
            <person name="McNew L.A."/>
            <person name="Daligault H."/>
            <person name="Chapman C."/>
            <person name="Bruce D."/>
            <person name="Karavis M."/>
            <person name="Krepps M."/>
            <person name="McGregor P.A."/>
            <person name="Hong C."/>
            <person name="Park K.H."/>
            <person name="Akmal A."/>
            <person name="Feldman A."/>
            <person name="Lin J.S."/>
            <person name="Chang W.E."/>
            <person name="Higgs B.W."/>
            <person name="Demirev P."/>
            <person name="Lindquist J."/>
            <person name="Liem A."/>
            <person name="Fochler E."/>
            <person name="Read T.D."/>
            <person name="Tapia R."/>
            <person name="Johnson S."/>
            <person name="Bishop-Lilly K.A."/>
            <person name="Detter C."/>
            <person name="Han C."/>
            <person name="Sozhamannan S."/>
            <person name="Rosenzweig C.N."/>
            <person name="Skowronski E.W."/>
        </authorList>
    </citation>
    <scope>NUCLEOTIDE SEQUENCE [LARGE SCALE GENOMIC DNA]</scope>
    <source>
        <strain evidence="5 6">GYP-17</strain>
    </source>
</reference>
<accession>A0A432WB56</accession>
<evidence type="ECO:0000259" key="4">
    <source>
        <dbReference type="Pfam" id="PF10145"/>
    </source>
</evidence>
<feature type="compositionally biased region" description="Basic and acidic residues" evidence="2">
    <location>
        <begin position="106"/>
        <end position="122"/>
    </location>
</feature>
<evidence type="ECO:0000256" key="2">
    <source>
        <dbReference type="SAM" id="MobiDB-lite"/>
    </source>
</evidence>
<feature type="region of interest" description="Disordered" evidence="2">
    <location>
        <begin position="106"/>
        <end position="146"/>
    </location>
</feature>
<keyword evidence="3" id="KW-0472">Membrane</keyword>
<feature type="transmembrane region" description="Helical" evidence="3">
    <location>
        <begin position="538"/>
        <end position="566"/>
    </location>
</feature>
<dbReference type="RefSeq" id="WP_126777655.1">
    <property type="nucleotide sequence ID" value="NZ_PIPM01000016.1"/>
</dbReference>